<dbReference type="RefSeq" id="WP_190952182.1">
    <property type="nucleotide sequence ID" value="NZ_JACJTC010000027.1"/>
</dbReference>
<dbReference type="PIRSF" id="PIRSF000137">
    <property type="entry name" value="Alcohol_oxidase"/>
    <property type="match status" value="1"/>
</dbReference>
<evidence type="ECO:0000313" key="3">
    <source>
        <dbReference type="EMBL" id="MBD2615482.1"/>
    </source>
</evidence>
<dbReference type="SUPFAM" id="SSF54373">
    <property type="entry name" value="FAD-linked reductases, C-terminal domain"/>
    <property type="match status" value="1"/>
</dbReference>
<protein>
    <submittedName>
        <fullName evidence="3">GMC family oxidoreductase N-terminal domain-containing protein</fullName>
    </submittedName>
</protein>
<evidence type="ECO:0000259" key="2">
    <source>
        <dbReference type="PROSITE" id="PS00624"/>
    </source>
</evidence>
<sequence>MTTQTEYDYIVVGSGAGGGPVAANLAKAGYKVLLLEAGGDPLRDEKGKDTERYTYSVPAFHARATEDKDLRWDFFVKHYSDEKQQQRDSKFSPEHQGILYPRAGTLGGCTAHNAMITVYPHNSDWDKIAEITKDASWNSDNMRKYFERLERCNYLDRPINPNDNPTRHGFDGWLTTNLADPKLVVRDGQLLKVIVKSAIQALAEQGKSLPQVIKIIFQSFLANILAFLKLRQKDPLEFLDTLLDPNDWKITKISGEGVFSVPLAVKDGKRTGTREYIREIERQFPDKLIVKTHALVTKVLLDQNNTAIGVEYLEGKHIYRADPQADKIENSSQVSRTVFVNREVILCGGAFNTPQILKLSGIGPKEELTNLGIEVRVDLPGVGHNLQDRYEVGVVSEMNQNFSILDNCTFTEPQPVEKINDTCLLEWNRSKSGVYVTNGAVLGIIKKSHKDRPEPDLFIFGLPAFFKGYFLKYSEDIGKYKNYFTWAILKAHTNNTAGSVTLRTTDPRDVPEINFRYFDEGNDVNEQDLLSVVEGVEFVRRLTKRTELFTKAELLPNKNIDEEHEIKQFIKDEAWGHHACGTCKIGRKDDKMAVLDSDFRVYGTQNLRVVDASVFPFIPGFFIVTPIYMISEKASDVILQQARGNR</sequence>
<keyword evidence="4" id="KW-1185">Reference proteome</keyword>
<dbReference type="InterPro" id="IPR012132">
    <property type="entry name" value="GMC_OxRdtase"/>
</dbReference>
<comment type="similarity">
    <text evidence="1">Belongs to the GMC oxidoreductase family.</text>
</comment>
<dbReference type="InterPro" id="IPR036188">
    <property type="entry name" value="FAD/NAD-bd_sf"/>
</dbReference>
<dbReference type="InterPro" id="IPR000172">
    <property type="entry name" value="GMC_OxRdtase_N"/>
</dbReference>
<dbReference type="Gene3D" id="3.30.560.10">
    <property type="entry name" value="Glucose Oxidase, domain 3"/>
    <property type="match status" value="1"/>
</dbReference>
<dbReference type="Gene3D" id="3.50.50.60">
    <property type="entry name" value="FAD/NAD(P)-binding domain"/>
    <property type="match status" value="2"/>
</dbReference>
<feature type="domain" description="Glucose-methanol-choline oxidoreductase N-terminal" evidence="2">
    <location>
        <begin position="349"/>
        <end position="363"/>
    </location>
</feature>
<dbReference type="SUPFAM" id="SSF51905">
    <property type="entry name" value="FAD/NAD(P)-binding domain"/>
    <property type="match status" value="1"/>
</dbReference>
<dbReference type="PANTHER" id="PTHR11552">
    <property type="entry name" value="GLUCOSE-METHANOL-CHOLINE GMC OXIDOREDUCTASE"/>
    <property type="match status" value="1"/>
</dbReference>
<proteinExistence type="inferred from homology"/>
<dbReference type="InterPro" id="IPR007867">
    <property type="entry name" value="GMC_OxRtase_C"/>
</dbReference>
<dbReference type="Proteomes" id="UP000606396">
    <property type="component" value="Unassembled WGS sequence"/>
</dbReference>
<dbReference type="EMBL" id="JACJTC010000027">
    <property type="protein sequence ID" value="MBD2615482.1"/>
    <property type="molecule type" value="Genomic_DNA"/>
</dbReference>
<evidence type="ECO:0000256" key="1">
    <source>
        <dbReference type="ARBA" id="ARBA00010790"/>
    </source>
</evidence>
<name>A0ABR8HIW1_NOSPU</name>
<dbReference type="PROSITE" id="PS00624">
    <property type="entry name" value="GMC_OXRED_2"/>
    <property type="match status" value="1"/>
</dbReference>
<gene>
    <name evidence="3" type="ORF">H6G94_30235</name>
</gene>
<organism evidence="3 4">
    <name type="scientific">Nostoc punctiforme FACHB-252</name>
    <dbReference type="NCBI Taxonomy" id="1357509"/>
    <lineage>
        <taxon>Bacteria</taxon>
        <taxon>Bacillati</taxon>
        <taxon>Cyanobacteriota</taxon>
        <taxon>Cyanophyceae</taxon>
        <taxon>Nostocales</taxon>
        <taxon>Nostocaceae</taxon>
        <taxon>Nostoc</taxon>
    </lineage>
</organism>
<comment type="caution">
    <text evidence="3">The sequence shown here is derived from an EMBL/GenBank/DDBJ whole genome shotgun (WGS) entry which is preliminary data.</text>
</comment>
<dbReference type="Pfam" id="PF13450">
    <property type="entry name" value="NAD_binding_8"/>
    <property type="match status" value="1"/>
</dbReference>
<reference evidence="3 4" key="1">
    <citation type="journal article" date="2020" name="ISME J.">
        <title>Comparative genomics reveals insights into cyanobacterial evolution and habitat adaptation.</title>
        <authorList>
            <person name="Chen M.Y."/>
            <person name="Teng W.K."/>
            <person name="Zhao L."/>
            <person name="Hu C.X."/>
            <person name="Zhou Y.K."/>
            <person name="Han B.P."/>
            <person name="Song L.R."/>
            <person name="Shu W.S."/>
        </authorList>
    </citation>
    <scope>NUCLEOTIDE SEQUENCE [LARGE SCALE GENOMIC DNA]</scope>
    <source>
        <strain evidence="3 4">FACHB-252</strain>
    </source>
</reference>
<accession>A0ABR8HIW1</accession>
<dbReference type="Pfam" id="PF05199">
    <property type="entry name" value="GMC_oxred_C"/>
    <property type="match status" value="1"/>
</dbReference>
<evidence type="ECO:0000313" key="4">
    <source>
        <dbReference type="Proteomes" id="UP000606396"/>
    </source>
</evidence>
<dbReference type="Pfam" id="PF00732">
    <property type="entry name" value="GMC_oxred_N"/>
    <property type="match status" value="1"/>
</dbReference>
<dbReference type="PANTHER" id="PTHR11552:SF213">
    <property type="entry name" value="DEHYDROGENASE, PUTATIVE-RELATED"/>
    <property type="match status" value="1"/>
</dbReference>